<comment type="caution">
    <text evidence="3">The sequence shown here is derived from an EMBL/GenBank/DDBJ whole genome shotgun (WGS) entry which is preliminary data.</text>
</comment>
<name>A0A6N6VYK6_9BACT</name>
<evidence type="ECO:0000313" key="4">
    <source>
        <dbReference type="Proteomes" id="UP000437748"/>
    </source>
</evidence>
<keyword evidence="4" id="KW-1185">Reference proteome</keyword>
<sequence length="510" mass="57916">MIESIKRYRQNRDSINSANFDIKIHQTSEGESIDSIIDEIYPEIILSKQAQILKSSIQIMNKYNRDLDRFAFFLPNNKLKENIWLILPDENSFLYELIFFHDTINTSLIIETANIINNHFENLFNDDHIFLTFKQMIEKLGIVNTNAIIETSLSYNSLKDDIWFNQFIDELSENFEKLENFISKYSPPVKANQENLINVNSNSKEANTQASKIIEEIKNEYSANVVRGLREGLTAEIGSRKEKLYTAIKELDSSIREYSKEFQSEKQKYNSIKKGTQNVSKMHSNRLQLAALKVKIMHKNLQNIVGENTLNKIHKYSLSNENKKLKGISKIKTNLKKAAFKDLNGINNTNKILKNIRKNGPPKTFTISISSISANLTSLKYLKFLDKVFLITNLADRIDNVDSAYKISKRAGEEKLFEETCGFGAYWVGGTLGGKMGAITGAAIGAKLGFLLGPPGIIIGFFAGGIIGSVAFSILADYEAKKRCSYIYNYVNPDKNNSLKILEPLYVEIK</sequence>
<dbReference type="RefSeq" id="WP_153419638.1">
    <property type="nucleotide sequence ID" value="NZ_WFLM01000002.1"/>
</dbReference>
<accession>A0A6N6VYK6</accession>
<evidence type="ECO:0000256" key="1">
    <source>
        <dbReference type="SAM" id="Coils"/>
    </source>
</evidence>
<evidence type="ECO:0000256" key="2">
    <source>
        <dbReference type="SAM" id="Phobius"/>
    </source>
</evidence>
<keyword evidence="2" id="KW-0812">Transmembrane</keyword>
<proteinExistence type="predicted"/>
<gene>
    <name evidence="3" type="ORF">GCL60_06805</name>
</gene>
<dbReference type="Proteomes" id="UP000437748">
    <property type="component" value="Unassembled WGS sequence"/>
</dbReference>
<reference evidence="3 4" key="1">
    <citation type="submission" date="2019-10" db="EMBL/GenBank/DDBJ databases">
        <title>New species of Slilvanegrellaceae.</title>
        <authorList>
            <person name="Pitt A."/>
            <person name="Hahn M.W."/>
        </authorList>
    </citation>
    <scope>NUCLEOTIDE SEQUENCE [LARGE SCALE GENOMIC DNA]</scope>
    <source>
        <strain evidence="3 4">SP-Ram-0.45-NSY-1</strain>
    </source>
</reference>
<feature type="transmembrane region" description="Helical" evidence="2">
    <location>
        <begin position="457"/>
        <end position="476"/>
    </location>
</feature>
<feature type="coiled-coil region" evidence="1">
    <location>
        <begin position="241"/>
        <end position="268"/>
    </location>
</feature>
<evidence type="ECO:0000313" key="3">
    <source>
        <dbReference type="EMBL" id="KAB8039966.1"/>
    </source>
</evidence>
<keyword evidence="2" id="KW-1133">Transmembrane helix</keyword>
<dbReference type="EMBL" id="WFLM01000002">
    <property type="protein sequence ID" value="KAB8039966.1"/>
    <property type="molecule type" value="Genomic_DNA"/>
</dbReference>
<protein>
    <submittedName>
        <fullName evidence="3">Uncharacterized protein</fullName>
    </submittedName>
</protein>
<keyword evidence="1" id="KW-0175">Coiled coil</keyword>
<organism evidence="3 4">
    <name type="scientific">Silvanigrella paludirubra</name>
    <dbReference type="NCBI Taxonomy" id="2499159"/>
    <lineage>
        <taxon>Bacteria</taxon>
        <taxon>Pseudomonadati</taxon>
        <taxon>Bdellovibrionota</taxon>
        <taxon>Oligoflexia</taxon>
        <taxon>Silvanigrellales</taxon>
        <taxon>Silvanigrellaceae</taxon>
        <taxon>Silvanigrella</taxon>
    </lineage>
</organism>
<keyword evidence="2" id="KW-0472">Membrane</keyword>
<dbReference type="AlphaFoldDB" id="A0A6N6VYK6"/>